<sequence>MSYSESILSIIMSNCKYIYNIAHRGARSLAPENTMPAFVKAWQTGAHGVETDVSVTSDGQLILFHDDTFIRTTDIRKIFPKRKEDPLHTFTWQEIQKLDAGSWFIEVDPFATIKSGEVTFEEQQAMVNISVPSLEELLLFVKQKSLFINIEIKNLPEAIATFPIVEKVLSLLDSVQLASDMFSISSFNHLYLKKIEKLRPDIEVNALIGGYPFLINNWGNYEFAVYNADANVIDSEQIEKALQHGCRVNLYIVNDTQSMARFLREGVDKIITDYPQLLAQLGYGAHWSQK</sequence>
<feature type="domain" description="GP-PDE" evidence="1">
    <location>
        <begin position="18"/>
        <end position="282"/>
    </location>
</feature>
<dbReference type="EMBL" id="FRFE01000002">
    <property type="protein sequence ID" value="SHO44219.1"/>
    <property type="molecule type" value="Genomic_DNA"/>
</dbReference>
<evidence type="ECO:0000313" key="3">
    <source>
        <dbReference type="Proteomes" id="UP000184603"/>
    </source>
</evidence>
<dbReference type="PANTHER" id="PTHR46211:SF14">
    <property type="entry name" value="GLYCEROPHOSPHODIESTER PHOSPHODIESTERASE"/>
    <property type="match status" value="1"/>
</dbReference>
<reference evidence="2 3" key="1">
    <citation type="submission" date="2016-12" db="EMBL/GenBank/DDBJ databases">
        <authorList>
            <person name="Song W.-J."/>
            <person name="Kurnit D.M."/>
        </authorList>
    </citation>
    <scope>NUCLEOTIDE SEQUENCE [LARGE SCALE GENOMIC DNA]</scope>
    <source>
        <strain evidence="2 3">DSM 18488</strain>
    </source>
</reference>
<dbReference type="GO" id="GO:0006629">
    <property type="term" value="P:lipid metabolic process"/>
    <property type="evidence" value="ECO:0007669"/>
    <property type="project" value="InterPro"/>
</dbReference>
<dbReference type="STRING" id="1121416.SAMN02745220_00707"/>
<protein>
    <submittedName>
        <fullName evidence="2">Glycerophosphoryl diester phosphodiesterase</fullName>
    </submittedName>
</protein>
<dbReference type="SUPFAM" id="SSF51695">
    <property type="entry name" value="PLC-like phosphodiesterases"/>
    <property type="match status" value="1"/>
</dbReference>
<name>A0A1M7XYR6_9BACT</name>
<organism evidence="2 3">
    <name type="scientific">Desulfopila aestuarii DSM 18488</name>
    <dbReference type="NCBI Taxonomy" id="1121416"/>
    <lineage>
        <taxon>Bacteria</taxon>
        <taxon>Pseudomonadati</taxon>
        <taxon>Thermodesulfobacteriota</taxon>
        <taxon>Desulfobulbia</taxon>
        <taxon>Desulfobulbales</taxon>
        <taxon>Desulfocapsaceae</taxon>
        <taxon>Desulfopila</taxon>
    </lineage>
</organism>
<proteinExistence type="predicted"/>
<dbReference type="Gene3D" id="3.20.20.190">
    <property type="entry name" value="Phosphatidylinositol (PI) phosphodiesterase"/>
    <property type="match status" value="1"/>
</dbReference>
<dbReference type="Pfam" id="PF03009">
    <property type="entry name" value="GDPD"/>
    <property type="match status" value="1"/>
</dbReference>
<dbReference type="PANTHER" id="PTHR46211">
    <property type="entry name" value="GLYCEROPHOSPHORYL DIESTER PHOSPHODIESTERASE"/>
    <property type="match status" value="1"/>
</dbReference>
<evidence type="ECO:0000313" key="2">
    <source>
        <dbReference type="EMBL" id="SHO44219.1"/>
    </source>
</evidence>
<dbReference type="GO" id="GO:0008081">
    <property type="term" value="F:phosphoric diester hydrolase activity"/>
    <property type="evidence" value="ECO:0007669"/>
    <property type="project" value="InterPro"/>
</dbReference>
<dbReference type="InterPro" id="IPR030395">
    <property type="entry name" value="GP_PDE_dom"/>
</dbReference>
<dbReference type="RefSeq" id="WP_084553436.1">
    <property type="nucleotide sequence ID" value="NZ_FRFE01000002.1"/>
</dbReference>
<dbReference type="OrthoDB" id="9787897at2"/>
<evidence type="ECO:0000259" key="1">
    <source>
        <dbReference type="PROSITE" id="PS51704"/>
    </source>
</evidence>
<dbReference type="PROSITE" id="PS51704">
    <property type="entry name" value="GP_PDE"/>
    <property type="match status" value="1"/>
</dbReference>
<dbReference type="AlphaFoldDB" id="A0A1M7XYR6"/>
<keyword evidence="3" id="KW-1185">Reference proteome</keyword>
<accession>A0A1M7XYR6</accession>
<dbReference type="InterPro" id="IPR017946">
    <property type="entry name" value="PLC-like_Pdiesterase_TIM-brl"/>
</dbReference>
<gene>
    <name evidence="2" type="ORF">SAMN02745220_00707</name>
</gene>
<dbReference type="Proteomes" id="UP000184603">
    <property type="component" value="Unassembled WGS sequence"/>
</dbReference>